<dbReference type="InterPro" id="IPR000626">
    <property type="entry name" value="Ubiquitin-like_dom"/>
</dbReference>
<evidence type="ECO:0000313" key="2">
    <source>
        <dbReference type="EMBL" id="EME82953.1"/>
    </source>
</evidence>
<dbReference type="KEGG" id="pfj:MYCFIDRAFT_98942"/>
<dbReference type="PROSITE" id="PS50053">
    <property type="entry name" value="UBIQUITIN_2"/>
    <property type="match status" value="1"/>
</dbReference>
<dbReference type="eggNOG" id="KOG0004">
    <property type="taxonomic scope" value="Eukaryota"/>
</dbReference>
<dbReference type="PRINTS" id="PR00348">
    <property type="entry name" value="UBIQUITIN"/>
</dbReference>
<accession>M3B0L6</accession>
<organism evidence="2 3">
    <name type="scientific">Pseudocercospora fijiensis (strain CIRAD86)</name>
    <name type="common">Black leaf streak disease fungus</name>
    <name type="synonym">Mycosphaerella fijiensis</name>
    <dbReference type="NCBI Taxonomy" id="383855"/>
    <lineage>
        <taxon>Eukaryota</taxon>
        <taxon>Fungi</taxon>
        <taxon>Dikarya</taxon>
        <taxon>Ascomycota</taxon>
        <taxon>Pezizomycotina</taxon>
        <taxon>Dothideomycetes</taxon>
        <taxon>Dothideomycetidae</taxon>
        <taxon>Mycosphaerellales</taxon>
        <taxon>Mycosphaerellaceae</taxon>
        <taxon>Pseudocercospora</taxon>
    </lineage>
</organism>
<dbReference type="VEuPathDB" id="FungiDB:MYCFIDRAFT_98942"/>
<protein>
    <recommendedName>
        <fullName evidence="1">Ubiquitin-like domain-containing protein</fullName>
    </recommendedName>
</protein>
<sequence length="346" mass="38450">LKISFHRTVRVSDSGDTNELPPSLGRFPLFNTLYMNKLPASVKQKGGLLLPMYQHEACWIQFESKEPFAIKIYIGGVNAVSGEPARETADTIRRRLQRLDLRQSLQGYVVTPQQKWLNGVAQTDGRVRQFVAMPLGSGYSVESQITGEESIGGLQIEITPVKTPIFTMDPKASHFDVKRMEIFVRTLTGKTITLRATKLNTIDDIKMMIQDREGIPPDQQRLIADGQQLQDVSGVEEVSAPMHTIDRNASKSAQMGLGAGGFIRQTILQDTLDDTRRWDSANGTIFNVQILNSETFKEVTGLDPPATPITAKSYRAYGLPYFKIWDEVASGIGGDFDVVKSINDID</sequence>
<dbReference type="AlphaFoldDB" id="M3B0L6"/>
<dbReference type="InterPro" id="IPR019956">
    <property type="entry name" value="Ubiquitin_dom"/>
</dbReference>
<evidence type="ECO:0000259" key="1">
    <source>
        <dbReference type="PROSITE" id="PS50053"/>
    </source>
</evidence>
<dbReference type="SMART" id="SM00213">
    <property type="entry name" value="UBQ"/>
    <property type="match status" value="1"/>
</dbReference>
<feature type="domain" description="Ubiquitin-like" evidence="1">
    <location>
        <begin position="180"/>
        <end position="231"/>
    </location>
</feature>
<evidence type="ECO:0000313" key="3">
    <source>
        <dbReference type="Proteomes" id="UP000016932"/>
    </source>
</evidence>
<dbReference type="OrthoDB" id="428577at2759"/>
<feature type="non-terminal residue" evidence="2">
    <location>
        <position position="346"/>
    </location>
</feature>
<name>M3B0L6_PSEFD</name>
<dbReference type="InterPro" id="IPR029071">
    <property type="entry name" value="Ubiquitin-like_domsf"/>
</dbReference>
<dbReference type="InterPro" id="IPR050158">
    <property type="entry name" value="Ubiquitin_ubiquitin-like"/>
</dbReference>
<dbReference type="PANTHER" id="PTHR10666">
    <property type="entry name" value="UBIQUITIN"/>
    <property type="match status" value="1"/>
</dbReference>
<reference evidence="2 3" key="1">
    <citation type="journal article" date="2012" name="PLoS Pathog.">
        <title>Diverse lifestyles and strategies of plant pathogenesis encoded in the genomes of eighteen Dothideomycetes fungi.</title>
        <authorList>
            <person name="Ohm R.A."/>
            <person name="Feau N."/>
            <person name="Henrissat B."/>
            <person name="Schoch C.L."/>
            <person name="Horwitz B.A."/>
            <person name="Barry K.W."/>
            <person name="Condon B.J."/>
            <person name="Copeland A.C."/>
            <person name="Dhillon B."/>
            <person name="Glaser F."/>
            <person name="Hesse C.N."/>
            <person name="Kosti I."/>
            <person name="LaButti K."/>
            <person name="Lindquist E.A."/>
            <person name="Lucas S."/>
            <person name="Salamov A.A."/>
            <person name="Bradshaw R.E."/>
            <person name="Ciuffetti L."/>
            <person name="Hamelin R.C."/>
            <person name="Kema G.H.J."/>
            <person name="Lawrence C."/>
            <person name="Scott J.A."/>
            <person name="Spatafora J.W."/>
            <person name="Turgeon B.G."/>
            <person name="de Wit P.J.G.M."/>
            <person name="Zhong S."/>
            <person name="Goodwin S.B."/>
            <person name="Grigoriev I.V."/>
        </authorList>
    </citation>
    <scope>NUCLEOTIDE SEQUENCE [LARGE SCALE GENOMIC DNA]</scope>
    <source>
        <strain evidence="2 3">CIRAD86</strain>
    </source>
</reference>
<dbReference type="SUPFAM" id="SSF54236">
    <property type="entry name" value="Ubiquitin-like"/>
    <property type="match status" value="1"/>
</dbReference>
<dbReference type="Proteomes" id="UP000016932">
    <property type="component" value="Unassembled WGS sequence"/>
</dbReference>
<dbReference type="Pfam" id="PF00240">
    <property type="entry name" value="ubiquitin"/>
    <property type="match status" value="1"/>
</dbReference>
<dbReference type="EMBL" id="KB446558">
    <property type="protein sequence ID" value="EME82953.1"/>
    <property type="molecule type" value="Genomic_DNA"/>
</dbReference>
<dbReference type="RefSeq" id="XP_007926327.1">
    <property type="nucleotide sequence ID" value="XM_007928136.1"/>
</dbReference>
<dbReference type="GeneID" id="19342992"/>
<feature type="non-terminal residue" evidence="2">
    <location>
        <position position="1"/>
    </location>
</feature>
<proteinExistence type="predicted"/>
<dbReference type="STRING" id="383855.M3B0L6"/>
<dbReference type="Gene3D" id="3.10.20.90">
    <property type="entry name" value="Phosphatidylinositol 3-kinase Catalytic Subunit, Chain A, domain 1"/>
    <property type="match status" value="1"/>
</dbReference>
<keyword evidence="3" id="KW-1185">Reference proteome</keyword>
<dbReference type="HOGENOM" id="CLU_027438_0_0_1"/>
<gene>
    <name evidence="2" type="ORF">MYCFIDRAFT_98942</name>
</gene>